<evidence type="ECO:0000256" key="3">
    <source>
        <dbReference type="ARBA" id="ARBA00022553"/>
    </source>
</evidence>
<comment type="PTM">
    <text evidence="5">Covalently binds the prosthetic group of malonate decarboxylase.</text>
</comment>
<dbReference type="NCBIfam" id="NF002293">
    <property type="entry name" value="PRK01220.1"/>
    <property type="match status" value="1"/>
</dbReference>
<comment type="subcellular location">
    <subcellularLocation>
        <location evidence="1">Cytoplasm</location>
    </subcellularLocation>
</comment>
<comment type="caution">
    <text evidence="6">The sequence shown here is derived from an EMBL/GenBank/DDBJ whole genome shotgun (WGS) entry which is preliminary data.</text>
</comment>
<evidence type="ECO:0000256" key="5">
    <source>
        <dbReference type="PIRSR" id="PIRSR609662-50"/>
    </source>
</evidence>
<dbReference type="GO" id="GO:0005737">
    <property type="term" value="C:cytoplasm"/>
    <property type="evidence" value="ECO:0007669"/>
    <property type="project" value="UniProtKB-SubCell"/>
</dbReference>
<dbReference type="InterPro" id="IPR009662">
    <property type="entry name" value="Malonate_deCO2ase_dsu"/>
</dbReference>
<dbReference type="RefSeq" id="WP_184404842.1">
    <property type="nucleotide sequence ID" value="NZ_JACHHJ010000004.1"/>
</dbReference>
<proteinExistence type="inferred from homology"/>
<dbReference type="NCBIfam" id="TIGR03130">
    <property type="entry name" value="malonate_delta"/>
    <property type="match status" value="1"/>
</dbReference>
<dbReference type="EMBL" id="JACHHJ010000004">
    <property type="protein sequence ID" value="MBB6450777.1"/>
    <property type="molecule type" value="Genomic_DNA"/>
</dbReference>
<dbReference type="AlphaFoldDB" id="A0A841PPM1"/>
<reference evidence="6 7" key="1">
    <citation type="submission" date="2020-08" db="EMBL/GenBank/DDBJ databases">
        <title>Genomic Encyclopedia of Type Strains, Phase IV (KMG-IV): sequencing the most valuable type-strain genomes for metagenomic binning, comparative biology and taxonomic classification.</title>
        <authorList>
            <person name="Goeker M."/>
        </authorList>
    </citation>
    <scope>NUCLEOTIDE SEQUENCE [LARGE SCALE GENOMIC DNA]</scope>
    <source>
        <strain evidence="6 7">DSM 21769</strain>
    </source>
</reference>
<evidence type="ECO:0000256" key="2">
    <source>
        <dbReference type="ARBA" id="ARBA00022490"/>
    </source>
</evidence>
<keyword evidence="7" id="KW-1185">Reference proteome</keyword>
<name>A0A841PPM1_9BACL</name>
<dbReference type="Pfam" id="PF06857">
    <property type="entry name" value="ACP"/>
    <property type="match status" value="1"/>
</dbReference>
<gene>
    <name evidence="6" type="ORF">HNR44_002767</name>
</gene>
<keyword evidence="3 5" id="KW-0597">Phosphoprotein</keyword>
<evidence type="ECO:0000256" key="1">
    <source>
        <dbReference type="ARBA" id="ARBA00004496"/>
    </source>
</evidence>
<dbReference type="HAMAP" id="MF_00710">
    <property type="entry name" value="Malonate_deCO2ase_dsu"/>
    <property type="match status" value="1"/>
</dbReference>
<keyword evidence="2" id="KW-0963">Cytoplasm</keyword>
<feature type="modified residue" description="O-(phosphoribosyl dephospho-coenzyme A)serine" evidence="5">
    <location>
        <position position="25"/>
    </location>
</feature>
<dbReference type="Proteomes" id="UP000568839">
    <property type="component" value="Unassembled WGS sequence"/>
</dbReference>
<protein>
    <recommendedName>
        <fullName evidence="4">Malonate decarboxylase acyl carrier protein</fullName>
    </recommendedName>
</protein>
<sequence>MERITLSYQAKSLLKKRTHVGVVGSGDLEILMEPNEEKKANVLIRTGTEGYTPTWEAVLERFFAKHDLAASIEINDFGATPGVVQLRLEQAWEASRINE</sequence>
<dbReference type="InterPro" id="IPR023439">
    <property type="entry name" value="Mal_deCO2ase/Cit_lyase_ACP"/>
</dbReference>
<evidence type="ECO:0000313" key="6">
    <source>
        <dbReference type="EMBL" id="MBB6450777.1"/>
    </source>
</evidence>
<evidence type="ECO:0000256" key="4">
    <source>
        <dbReference type="NCBIfam" id="TIGR03130"/>
    </source>
</evidence>
<evidence type="ECO:0000313" key="7">
    <source>
        <dbReference type="Proteomes" id="UP000568839"/>
    </source>
</evidence>
<organism evidence="6 7">
    <name type="scientific">Geomicrobium halophilum</name>
    <dbReference type="NCBI Taxonomy" id="549000"/>
    <lineage>
        <taxon>Bacteria</taxon>
        <taxon>Bacillati</taxon>
        <taxon>Bacillota</taxon>
        <taxon>Bacilli</taxon>
        <taxon>Bacillales</taxon>
        <taxon>Geomicrobium</taxon>
    </lineage>
</organism>
<accession>A0A841PPM1</accession>